<evidence type="ECO:0000313" key="3">
    <source>
        <dbReference type="Proteomes" id="UP000241803"/>
    </source>
</evidence>
<feature type="chain" id="PRO_5015672570" evidence="1">
    <location>
        <begin position="27"/>
        <end position="309"/>
    </location>
</feature>
<reference evidence="2 3" key="1">
    <citation type="submission" date="2018-03" db="EMBL/GenBank/DDBJ databases">
        <title>Whole genome sequencing of Histamine producing bacteria.</title>
        <authorList>
            <person name="Butler K."/>
        </authorList>
    </citation>
    <scope>NUCLEOTIDE SEQUENCE [LARGE SCALE GENOMIC DNA]</scope>
    <source>
        <strain evidence="2 3">ATCC 19614</strain>
    </source>
</reference>
<proteinExistence type="predicted"/>
<dbReference type="PROSITE" id="PS51257">
    <property type="entry name" value="PROKAR_LIPOPROTEIN"/>
    <property type="match status" value="1"/>
</dbReference>
<comment type="caution">
    <text evidence="2">The sequence shown here is derived from an EMBL/GenBank/DDBJ whole genome shotgun (WGS) entry which is preliminary data.</text>
</comment>
<dbReference type="SUPFAM" id="SSF56436">
    <property type="entry name" value="C-type lectin-like"/>
    <property type="match status" value="1"/>
</dbReference>
<sequence length="309" mass="35313">MLSNIRHFAVYCSLFACLPFVNQAKANSISPSGRSLCSVETSATNNGWKQLNNTCDIGAGLWGKTPKSSTGSFWVQCNYSSAIPNKSFSRKVNLLFPDNAYLIEDTGKYRCLIGPYSTHIKAMRAKQQLETQKITSTFIRQTTKTISGLVKAPTLKTVSKSKNTQITPSKEPNNPKLNTLVENRVVLNSIIYSFTFNGLQYHQPKDIYSTENMPPMFINEQDNYWSRININSAQKWCRNYGLRLPTYEEIELLQSHGRHLLMRYRWPTEISYWTSSVNPITNEIKTLNLRSGKYDEYRPPALLYTTCVK</sequence>
<dbReference type="RefSeq" id="WP_107253846.1">
    <property type="nucleotide sequence ID" value="NZ_PYOC01000003.1"/>
</dbReference>
<evidence type="ECO:0000313" key="2">
    <source>
        <dbReference type="EMBL" id="PSV47694.1"/>
    </source>
</evidence>
<feature type="signal peptide" evidence="1">
    <location>
        <begin position="1"/>
        <end position="26"/>
    </location>
</feature>
<protein>
    <submittedName>
        <fullName evidence="2">SPOR domain-containing protein</fullName>
    </submittedName>
</protein>
<organism evidence="2 3">
    <name type="scientific">Photobacterium indicum</name>
    <dbReference type="NCBI Taxonomy" id="81447"/>
    <lineage>
        <taxon>Bacteria</taxon>
        <taxon>Pseudomonadati</taxon>
        <taxon>Pseudomonadota</taxon>
        <taxon>Gammaproteobacteria</taxon>
        <taxon>Vibrionales</taxon>
        <taxon>Vibrionaceae</taxon>
        <taxon>Photobacterium</taxon>
    </lineage>
</organism>
<dbReference type="InterPro" id="IPR036680">
    <property type="entry name" value="SPOR-like_sf"/>
</dbReference>
<dbReference type="EMBL" id="PYOC01000003">
    <property type="protein sequence ID" value="PSV47694.1"/>
    <property type="molecule type" value="Genomic_DNA"/>
</dbReference>
<keyword evidence="3" id="KW-1185">Reference proteome</keyword>
<keyword evidence="1" id="KW-0732">Signal</keyword>
<evidence type="ECO:0000256" key="1">
    <source>
        <dbReference type="SAM" id="SignalP"/>
    </source>
</evidence>
<dbReference type="InterPro" id="IPR016187">
    <property type="entry name" value="CTDL_fold"/>
</dbReference>
<gene>
    <name evidence="2" type="ORF">C9J47_12615</name>
</gene>
<dbReference type="Proteomes" id="UP000241803">
    <property type="component" value="Unassembled WGS sequence"/>
</dbReference>
<dbReference type="SUPFAM" id="SSF110997">
    <property type="entry name" value="Sporulation related repeat"/>
    <property type="match status" value="1"/>
</dbReference>
<dbReference type="GO" id="GO:0042834">
    <property type="term" value="F:peptidoglycan binding"/>
    <property type="evidence" value="ECO:0007669"/>
    <property type="project" value="InterPro"/>
</dbReference>
<dbReference type="AlphaFoldDB" id="A0A2T3L9M9"/>
<accession>A0A2T3L9M9</accession>
<name>A0A2T3L9M9_9GAMM</name>